<keyword evidence="3 6" id="KW-0812">Transmembrane</keyword>
<protein>
    <recommendedName>
        <fullName evidence="11">Oxidoreductase molybdopterin-binding domain-containing protein</fullName>
    </recommendedName>
</protein>
<sequence length="496" mass="56802">MTTLDYPAWLRIDHWLNVLFVTLILRSGLEILATHPKLYWHDDSKPGTEWARFTRKVMPRDRIYDTLDEEEDYSPFISLPGRAQLGVGRHWHFFVVIGWILLGLSYYILLFATGQWHRYWPASWSIFPEAWDDIVTYLTFNLPPVLPGEPLDAMQKLTYAGVIFVLAPFQILTGAAQSPAIEARFPWYVQMWGGRQWARSLHFLGLIAFLVFIVIHLSMIFFWGWGRLTASMIFGAVRNTYWATTISLLIIAAIIAVHVAATIWSLRNPRSVQRVLGAVVTAVRLLLLRPLNSRQNYPAHKISKQHRINGKPPTSTEYKVMAVHNFVDWRLRVGGLVENPVTLDLNALRALAESETQCVMHNCVQGWTSIGEWTGVHLHQLVDLVRPLPQARYICFLTMQDNSTDEPASHGGGQFYEVLDLEFADKPQTLLAYEMNGAPLPIKHGAPLRLRVETQVGFKMAKWINQIEFVEDYTGIGMGTGGWREDRVYYDKDVEI</sequence>
<comment type="caution">
    <text evidence="9">The sequence shown here is derived from an EMBL/GenBank/DDBJ whole genome shotgun (WGS) entry which is preliminary data.</text>
</comment>
<dbReference type="PATRIC" id="fig|1324261.3.peg.4406"/>
<dbReference type="HOGENOM" id="CLU_032973_0_0_11"/>
<keyword evidence="10" id="KW-1185">Reference proteome</keyword>
<evidence type="ECO:0000256" key="6">
    <source>
        <dbReference type="SAM" id="Phobius"/>
    </source>
</evidence>
<feature type="transmembrane region" description="Helical" evidence="6">
    <location>
        <begin position="201"/>
        <end position="225"/>
    </location>
</feature>
<evidence type="ECO:0000256" key="5">
    <source>
        <dbReference type="ARBA" id="ARBA00023136"/>
    </source>
</evidence>
<dbReference type="SUPFAM" id="SSF81342">
    <property type="entry name" value="Transmembrane di-heme cytochromes"/>
    <property type="match status" value="1"/>
</dbReference>
<name>A0A051TWW0_9MYCO</name>
<feature type="transmembrane region" description="Helical" evidence="6">
    <location>
        <begin position="157"/>
        <end position="180"/>
    </location>
</feature>
<dbReference type="Pfam" id="PF01292">
    <property type="entry name" value="Ni_hydr_CYTB"/>
    <property type="match status" value="1"/>
</dbReference>
<keyword evidence="2" id="KW-1003">Cell membrane</keyword>
<dbReference type="Proteomes" id="UP000025947">
    <property type="component" value="Unassembled WGS sequence"/>
</dbReference>
<evidence type="ECO:0000259" key="7">
    <source>
        <dbReference type="Pfam" id="PF00174"/>
    </source>
</evidence>
<dbReference type="InterPro" id="IPR000572">
    <property type="entry name" value="OxRdtase_Mopterin-bd_dom"/>
</dbReference>
<gene>
    <name evidence="9" type="ORF">K875_04370</name>
</gene>
<evidence type="ECO:0000256" key="4">
    <source>
        <dbReference type="ARBA" id="ARBA00022989"/>
    </source>
</evidence>
<dbReference type="InterPro" id="IPR036374">
    <property type="entry name" value="OxRdtase_Mopterin-bd_sf"/>
</dbReference>
<evidence type="ECO:0000313" key="9">
    <source>
        <dbReference type="EMBL" id="KBZ61414.1"/>
    </source>
</evidence>
<dbReference type="PANTHER" id="PTHR43032:SF2">
    <property type="entry name" value="BLL0505 PROTEIN"/>
    <property type="match status" value="1"/>
</dbReference>
<feature type="transmembrane region" description="Helical" evidence="6">
    <location>
        <begin position="245"/>
        <end position="266"/>
    </location>
</feature>
<dbReference type="RefSeq" id="WP_044486788.1">
    <property type="nucleotide sequence ID" value="NZ_KK328284.1"/>
</dbReference>
<dbReference type="InterPro" id="IPR016174">
    <property type="entry name" value="Di-haem_cyt_TM"/>
</dbReference>
<feature type="transmembrane region" description="Helical" evidence="6">
    <location>
        <begin position="91"/>
        <end position="112"/>
    </location>
</feature>
<organism evidence="9 10">
    <name type="scientific">Mycobacterium [tuberculosis] TKK-01-0051</name>
    <dbReference type="NCBI Taxonomy" id="1324261"/>
    <lineage>
        <taxon>Bacteria</taxon>
        <taxon>Bacillati</taxon>
        <taxon>Actinomycetota</taxon>
        <taxon>Actinomycetes</taxon>
        <taxon>Mycobacteriales</taxon>
        <taxon>Mycobacteriaceae</taxon>
        <taxon>Mycobacterium</taxon>
        <taxon>Mycobacterium avium complex (MAC)</taxon>
    </lineage>
</organism>
<dbReference type="Gene3D" id="1.20.950.20">
    <property type="entry name" value="Transmembrane di-heme cytochromes, Chain C"/>
    <property type="match status" value="1"/>
</dbReference>
<comment type="subcellular location">
    <subcellularLocation>
        <location evidence="1">Cell membrane</location>
        <topology evidence="1">Multi-pass membrane protein</topology>
    </subcellularLocation>
</comment>
<feature type="domain" description="Cytochrome b561 bacterial/Ni-hydrogenase" evidence="8">
    <location>
        <begin position="6"/>
        <end position="235"/>
    </location>
</feature>
<feature type="domain" description="Oxidoreductase molybdopterin-binding" evidence="7">
    <location>
        <begin position="326"/>
        <end position="472"/>
    </location>
</feature>
<dbReference type="AlphaFoldDB" id="A0A051TWW0"/>
<evidence type="ECO:0000256" key="1">
    <source>
        <dbReference type="ARBA" id="ARBA00004651"/>
    </source>
</evidence>
<dbReference type="InterPro" id="IPR011577">
    <property type="entry name" value="Cyt_b561_bac/Ni-Hgenase"/>
</dbReference>
<dbReference type="Pfam" id="PF00174">
    <property type="entry name" value="Oxidored_molyb"/>
    <property type="match status" value="1"/>
</dbReference>
<evidence type="ECO:0000313" key="10">
    <source>
        <dbReference type="Proteomes" id="UP000025947"/>
    </source>
</evidence>
<reference evidence="9 10" key="1">
    <citation type="submission" date="2014-04" db="EMBL/GenBank/DDBJ databases">
        <title>The Genome Sequence of Mycobacterium tuberculosis TKK-01-0051.</title>
        <authorList>
            <consortium name="The Broad Institute Genomics Platform"/>
            <consortium name="The Broad Institute Genome Sequencing Center for Infectious Disease"/>
            <person name="Earl A.M."/>
            <person name="Cohen K."/>
            <person name="Pym A."/>
            <person name="Bishai W."/>
            <person name="Maharaj K."/>
            <person name="Desjardins C."/>
            <person name="Abeel T."/>
            <person name="Young S."/>
            <person name="Zeng Q."/>
            <person name="Gargeya S."/>
            <person name="Abouelleil A."/>
            <person name="Alvarado L."/>
            <person name="Chapman S.B."/>
            <person name="Gainer-Dewar J."/>
            <person name="Goldberg J."/>
            <person name="Griggs A."/>
            <person name="Gujja S."/>
            <person name="Hansen M."/>
            <person name="Howarth C."/>
            <person name="Imamovic A."/>
            <person name="Larimer J."/>
            <person name="Murphy C."/>
            <person name="Naylor J."/>
            <person name="Pearson M."/>
            <person name="Poon T.W."/>
            <person name="Priest M."/>
            <person name="Roberts A."/>
            <person name="Saif S."/>
            <person name="Shea T."/>
            <person name="Sykes S."/>
            <person name="Wortman J."/>
            <person name="Nusbaum C."/>
            <person name="Birren B."/>
        </authorList>
    </citation>
    <scope>NUCLEOTIDE SEQUENCE [LARGE SCALE GENOMIC DNA]</scope>
    <source>
        <strain evidence="9 10">TKK-01-0051</strain>
    </source>
</reference>
<evidence type="ECO:0008006" key="11">
    <source>
        <dbReference type="Google" id="ProtNLM"/>
    </source>
</evidence>
<accession>A0A051TWW0</accession>
<dbReference type="GO" id="GO:0009055">
    <property type="term" value="F:electron transfer activity"/>
    <property type="evidence" value="ECO:0007669"/>
    <property type="project" value="InterPro"/>
</dbReference>
<keyword evidence="4 6" id="KW-1133">Transmembrane helix</keyword>
<evidence type="ECO:0000256" key="3">
    <source>
        <dbReference type="ARBA" id="ARBA00022692"/>
    </source>
</evidence>
<dbReference type="SUPFAM" id="SSF56524">
    <property type="entry name" value="Oxidoreductase molybdopterin-binding domain"/>
    <property type="match status" value="1"/>
</dbReference>
<dbReference type="Gene3D" id="3.90.420.10">
    <property type="entry name" value="Oxidoreductase, molybdopterin-binding domain"/>
    <property type="match status" value="1"/>
</dbReference>
<dbReference type="EMBL" id="JLXW01000010">
    <property type="protein sequence ID" value="KBZ61414.1"/>
    <property type="molecule type" value="Genomic_DNA"/>
</dbReference>
<dbReference type="GO" id="GO:0005886">
    <property type="term" value="C:plasma membrane"/>
    <property type="evidence" value="ECO:0007669"/>
    <property type="project" value="UniProtKB-SubCell"/>
</dbReference>
<dbReference type="PANTHER" id="PTHR43032">
    <property type="entry name" value="PROTEIN-METHIONINE-SULFOXIDE REDUCTASE"/>
    <property type="match status" value="1"/>
</dbReference>
<keyword evidence="5 6" id="KW-0472">Membrane</keyword>
<dbReference type="GO" id="GO:0022904">
    <property type="term" value="P:respiratory electron transport chain"/>
    <property type="evidence" value="ECO:0007669"/>
    <property type="project" value="InterPro"/>
</dbReference>
<proteinExistence type="predicted"/>
<evidence type="ECO:0000256" key="2">
    <source>
        <dbReference type="ARBA" id="ARBA00022475"/>
    </source>
</evidence>
<evidence type="ECO:0000259" key="8">
    <source>
        <dbReference type="Pfam" id="PF01292"/>
    </source>
</evidence>